<dbReference type="InterPro" id="IPR027417">
    <property type="entry name" value="P-loop_NTPase"/>
</dbReference>
<dbReference type="InterPro" id="IPR025662">
    <property type="entry name" value="Sigma_54_int_dom_ATP-bd_1"/>
</dbReference>
<feature type="domain" description="PAS" evidence="10">
    <location>
        <begin position="22"/>
        <end position="67"/>
    </location>
</feature>
<dbReference type="PROSITE" id="PS00675">
    <property type="entry name" value="SIGMA54_INTERACT_1"/>
    <property type="match status" value="1"/>
</dbReference>
<dbReference type="SMART" id="SM00091">
    <property type="entry name" value="PAS"/>
    <property type="match status" value="1"/>
</dbReference>
<dbReference type="FunFam" id="3.40.50.300:FF:000006">
    <property type="entry name" value="DNA-binding transcriptional regulator NtrC"/>
    <property type="match status" value="1"/>
</dbReference>
<feature type="domain" description="PAC" evidence="11">
    <location>
        <begin position="89"/>
        <end position="141"/>
    </location>
</feature>
<keyword evidence="1" id="KW-0547">Nucleotide-binding</keyword>
<evidence type="ECO:0000259" key="11">
    <source>
        <dbReference type="PROSITE" id="PS50113"/>
    </source>
</evidence>
<dbReference type="InterPro" id="IPR009057">
    <property type="entry name" value="Homeodomain-like_sf"/>
</dbReference>
<dbReference type="InterPro" id="IPR030828">
    <property type="entry name" value="HTH_TyrR"/>
</dbReference>
<dbReference type="Gene3D" id="1.10.10.60">
    <property type="entry name" value="Homeodomain-like"/>
    <property type="match status" value="1"/>
</dbReference>
<proteinExistence type="predicted"/>
<dbReference type="GO" id="GO:0006355">
    <property type="term" value="P:regulation of DNA-templated transcription"/>
    <property type="evidence" value="ECO:0007669"/>
    <property type="project" value="InterPro"/>
</dbReference>
<dbReference type="Pfam" id="PF18024">
    <property type="entry name" value="HTH_50"/>
    <property type="match status" value="1"/>
</dbReference>
<dbReference type="OrthoDB" id="9803970at2"/>
<dbReference type="PROSITE" id="PS00688">
    <property type="entry name" value="SIGMA54_INTERACT_3"/>
    <property type="match status" value="1"/>
</dbReference>
<dbReference type="Pfam" id="PF25601">
    <property type="entry name" value="AAA_lid_14"/>
    <property type="match status" value="1"/>
</dbReference>
<keyword evidence="2" id="KW-0058">Aromatic hydrocarbons catabolism</keyword>
<dbReference type="RefSeq" id="WP_106004067.1">
    <property type="nucleotide sequence ID" value="NZ_CP136419.1"/>
</dbReference>
<dbReference type="AlphaFoldDB" id="A0A2T0AYS7"/>
<dbReference type="NCBIfam" id="TIGR00229">
    <property type="entry name" value="sensory_box"/>
    <property type="match status" value="1"/>
</dbReference>
<keyword evidence="6" id="KW-0804">Transcription</keyword>
<keyword evidence="4" id="KW-0805">Transcription regulation</keyword>
<evidence type="ECO:0000259" key="9">
    <source>
        <dbReference type="PROSITE" id="PS50045"/>
    </source>
</evidence>
<gene>
    <name evidence="12" type="primary">algB</name>
    <name evidence="12" type="ORF">MOHU_00070</name>
</gene>
<dbReference type="Pfam" id="PF13426">
    <property type="entry name" value="PAS_9"/>
    <property type="match status" value="1"/>
</dbReference>
<dbReference type="Pfam" id="PF00158">
    <property type="entry name" value="Sigma54_activat"/>
    <property type="match status" value="1"/>
</dbReference>
<reference evidence="12 13" key="1">
    <citation type="submission" date="2018-03" db="EMBL/GenBank/DDBJ databases">
        <title>Genome sequence of Moorella humiferrea DSM 23265.</title>
        <authorList>
            <person name="Poehlein A."/>
            <person name="Daniel R."/>
        </authorList>
    </citation>
    <scope>NUCLEOTIDE SEQUENCE [LARGE SCALE GENOMIC DNA]</scope>
    <source>
        <strain evidence="12 13">DSM 23265</strain>
    </source>
</reference>
<dbReference type="Gene3D" id="3.40.50.300">
    <property type="entry name" value="P-loop containing nucleotide triphosphate hydrolases"/>
    <property type="match status" value="1"/>
</dbReference>
<dbReference type="InterPro" id="IPR002078">
    <property type="entry name" value="Sigma_54_int"/>
</dbReference>
<dbReference type="PANTHER" id="PTHR32071">
    <property type="entry name" value="TRANSCRIPTIONAL REGULATORY PROTEIN"/>
    <property type="match status" value="1"/>
</dbReference>
<keyword evidence="5" id="KW-0238">DNA-binding</keyword>
<dbReference type="InterPro" id="IPR000014">
    <property type="entry name" value="PAS"/>
</dbReference>
<dbReference type="SUPFAM" id="SSF55785">
    <property type="entry name" value="PYP-like sensor domain (PAS domain)"/>
    <property type="match status" value="1"/>
</dbReference>
<evidence type="ECO:0000256" key="5">
    <source>
        <dbReference type="ARBA" id="ARBA00023125"/>
    </source>
</evidence>
<name>A0A2T0AYS7_9FIRM</name>
<dbReference type="InterPro" id="IPR058031">
    <property type="entry name" value="AAA_lid_NorR"/>
</dbReference>
<evidence type="ECO:0000313" key="13">
    <source>
        <dbReference type="Proteomes" id="UP000238415"/>
    </source>
</evidence>
<dbReference type="GO" id="GO:0005524">
    <property type="term" value="F:ATP binding"/>
    <property type="evidence" value="ECO:0007669"/>
    <property type="project" value="UniProtKB-KW"/>
</dbReference>
<dbReference type="SMART" id="SM00382">
    <property type="entry name" value="AAA"/>
    <property type="match status" value="1"/>
</dbReference>
<keyword evidence="3" id="KW-0067">ATP-binding</keyword>
<dbReference type="GO" id="GO:0003677">
    <property type="term" value="F:DNA binding"/>
    <property type="evidence" value="ECO:0007669"/>
    <property type="project" value="UniProtKB-KW"/>
</dbReference>
<dbReference type="InterPro" id="IPR025943">
    <property type="entry name" value="Sigma_54_int_dom_ATP-bd_2"/>
</dbReference>
<dbReference type="PROSITE" id="PS50113">
    <property type="entry name" value="PAC"/>
    <property type="match status" value="1"/>
</dbReference>
<accession>A0A2T0AYS7</accession>
<dbReference type="InterPro" id="IPR000700">
    <property type="entry name" value="PAS-assoc_C"/>
</dbReference>
<organism evidence="12 13">
    <name type="scientific">Neomoorella humiferrea</name>
    <dbReference type="NCBI Taxonomy" id="676965"/>
    <lineage>
        <taxon>Bacteria</taxon>
        <taxon>Bacillati</taxon>
        <taxon>Bacillota</taxon>
        <taxon>Clostridia</taxon>
        <taxon>Neomoorellales</taxon>
        <taxon>Neomoorellaceae</taxon>
        <taxon>Neomoorella</taxon>
    </lineage>
</organism>
<keyword evidence="8" id="KW-0175">Coiled coil</keyword>
<dbReference type="EMBL" id="PVXM01000001">
    <property type="protein sequence ID" value="PRR76165.1"/>
    <property type="molecule type" value="Genomic_DNA"/>
</dbReference>
<evidence type="ECO:0000259" key="10">
    <source>
        <dbReference type="PROSITE" id="PS50112"/>
    </source>
</evidence>
<protein>
    <recommendedName>
        <fullName evidence="7">HTH-type transcriptional regulatory protein TyrR</fullName>
    </recommendedName>
</protein>
<evidence type="ECO:0000256" key="3">
    <source>
        <dbReference type="ARBA" id="ARBA00022840"/>
    </source>
</evidence>
<evidence type="ECO:0000256" key="4">
    <source>
        <dbReference type="ARBA" id="ARBA00023015"/>
    </source>
</evidence>
<comment type="caution">
    <text evidence="12">The sequence shown here is derived from an EMBL/GenBank/DDBJ whole genome shotgun (WGS) entry which is preliminary data.</text>
</comment>
<dbReference type="Gene3D" id="1.10.8.60">
    <property type="match status" value="1"/>
</dbReference>
<dbReference type="Gene3D" id="3.30.450.20">
    <property type="entry name" value="PAS domain"/>
    <property type="match status" value="1"/>
</dbReference>
<dbReference type="PROSITE" id="PS00676">
    <property type="entry name" value="SIGMA54_INTERACT_2"/>
    <property type="match status" value="1"/>
</dbReference>
<dbReference type="CDD" id="cd00130">
    <property type="entry name" value="PAS"/>
    <property type="match status" value="1"/>
</dbReference>
<evidence type="ECO:0000313" key="12">
    <source>
        <dbReference type="EMBL" id="PRR76165.1"/>
    </source>
</evidence>
<evidence type="ECO:0000256" key="1">
    <source>
        <dbReference type="ARBA" id="ARBA00022741"/>
    </source>
</evidence>
<dbReference type="PANTHER" id="PTHR32071:SF57">
    <property type="entry name" value="C4-DICARBOXYLATE TRANSPORT TRANSCRIPTIONAL REGULATORY PROTEIN DCTD"/>
    <property type="match status" value="1"/>
</dbReference>
<sequence length="484" mass="55123">MAKKATQEKELPLCNIKHIDFDFSLLAKILDSCQDEIFITDSTGTTLYANKAFEKHYGVKVHEIIGKKAWQLAEKGLCSASPIPLVIAEKKEFTIEQETATGNKLIVTATPIFNEEGEIEYIVENCRDITELTSIKHNLEETRRLLEKYQQEIKMLRKKDLVIGDLLFHSKKMKILLNTLQRIAQTDSTILLLGETGTGKSVLARYIHSISGRKDGPFITINCATIPESLFESELFGYSTGAFTGACKGGKIGLIELAHGGTLFLDEIGEVPFTIQAKLLELIQNRHFLPVGSTTWKNIDVRIIAATNRDLNKLVNEKKFREDLYYRLKVFDIEIPPLRERPEDVLPLLNLFLDKYNAQYKVSHQFSRDTLDILLRYNWPGNIRELQHLVERLVVTVNEKIIQPKHLSANLHPAPNSLYNLTFNEKNSLDEILEKVEREIIIKAYKQFGSTYKVAKALNISQSKASRKIRKYISQTDKTASISD</sequence>
<feature type="coiled-coil region" evidence="8">
    <location>
        <begin position="132"/>
        <end position="159"/>
    </location>
</feature>
<dbReference type="InterPro" id="IPR035965">
    <property type="entry name" value="PAS-like_dom_sf"/>
</dbReference>
<dbReference type="InterPro" id="IPR003593">
    <property type="entry name" value="AAA+_ATPase"/>
</dbReference>
<evidence type="ECO:0000256" key="7">
    <source>
        <dbReference type="ARBA" id="ARBA00029500"/>
    </source>
</evidence>
<dbReference type="PROSITE" id="PS50045">
    <property type="entry name" value="SIGMA54_INTERACT_4"/>
    <property type="match status" value="1"/>
</dbReference>
<evidence type="ECO:0000256" key="2">
    <source>
        <dbReference type="ARBA" id="ARBA00022797"/>
    </source>
</evidence>
<dbReference type="SUPFAM" id="SSF52540">
    <property type="entry name" value="P-loop containing nucleoside triphosphate hydrolases"/>
    <property type="match status" value="1"/>
</dbReference>
<dbReference type="CDD" id="cd00009">
    <property type="entry name" value="AAA"/>
    <property type="match status" value="1"/>
</dbReference>
<dbReference type="Proteomes" id="UP000238415">
    <property type="component" value="Unassembled WGS sequence"/>
</dbReference>
<dbReference type="PROSITE" id="PS50112">
    <property type="entry name" value="PAS"/>
    <property type="match status" value="1"/>
</dbReference>
<keyword evidence="13" id="KW-1185">Reference proteome</keyword>
<dbReference type="InterPro" id="IPR025944">
    <property type="entry name" value="Sigma_54_int_dom_CS"/>
</dbReference>
<evidence type="ECO:0000256" key="8">
    <source>
        <dbReference type="SAM" id="Coils"/>
    </source>
</evidence>
<feature type="domain" description="Sigma-54 factor interaction" evidence="9">
    <location>
        <begin position="166"/>
        <end position="395"/>
    </location>
</feature>
<dbReference type="SUPFAM" id="SSF46689">
    <property type="entry name" value="Homeodomain-like"/>
    <property type="match status" value="1"/>
</dbReference>
<evidence type="ECO:0000256" key="6">
    <source>
        <dbReference type="ARBA" id="ARBA00023163"/>
    </source>
</evidence>